<proteinExistence type="predicted"/>
<organism evidence="3 4">
    <name type="scientific">Egicoccus halophilus</name>
    <dbReference type="NCBI Taxonomy" id="1670830"/>
    <lineage>
        <taxon>Bacteria</taxon>
        <taxon>Bacillati</taxon>
        <taxon>Actinomycetota</taxon>
        <taxon>Nitriliruptoria</taxon>
        <taxon>Egicoccales</taxon>
        <taxon>Egicoccaceae</taxon>
        <taxon>Egicoccus</taxon>
    </lineage>
</organism>
<accession>A0A8J3ETC9</accession>
<feature type="transmembrane region" description="Helical" evidence="2">
    <location>
        <begin position="26"/>
        <end position="57"/>
    </location>
</feature>
<reference evidence="3" key="1">
    <citation type="journal article" date="2014" name="Int. J. Syst. Evol. Microbiol.">
        <title>Complete genome sequence of Corynebacterium casei LMG S-19264T (=DSM 44701T), isolated from a smear-ripened cheese.</title>
        <authorList>
            <consortium name="US DOE Joint Genome Institute (JGI-PGF)"/>
            <person name="Walter F."/>
            <person name="Albersmeier A."/>
            <person name="Kalinowski J."/>
            <person name="Ruckert C."/>
        </authorList>
    </citation>
    <scope>NUCLEOTIDE SEQUENCE</scope>
    <source>
        <strain evidence="3">CGMCC 1.14988</strain>
    </source>
</reference>
<sequence length="191" mass="18119">MPTAATTDVRSWRGPERPGGPDVEAVLLPAVLVVGIGAALVATGIAPLSAVAVGAALGLGTPGPALRRLVGAALGGGATLLVLAALGWLSPPAVVPALLILAVLSGGALLGPVTSEGWVAGWTVPLGGVVVLVLTDGRSPDLPSVLSAAAVVLGGAGPAVLGEAVVAGRDAPVRGTGRPGASPDDDATDGA</sequence>
<protein>
    <submittedName>
        <fullName evidence="3">Uncharacterized protein</fullName>
    </submittedName>
</protein>
<evidence type="ECO:0000313" key="3">
    <source>
        <dbReference type="EMBL" id="GGI03675.1"/>
    </source>
</evidence>
<evidence type="ECO:0000256" key="2">
    <source>
        <dbReference type="SAM" id="Phobius"/>
    </source>
</evidence>
<feature type="transmembrane region" description="Helical" evidence="2">
    <location>
        <begin position="117"/>
        <end position="134"/>
    </location>
</feature>
<evidence type="ECO:0000313" key="4">
    <source>
        <dbReference type="Proteomes" id="UP000650511"/>
    </source>
</evidence>
<dbReference type="AlphaFoldDB" id="A0A8J3ETC9"/>
<evidence type="ECO:0000256" key="1">
    <source>
        <dbReference type="SAM" id="MobiDB-lite"/>
    </source>
</evidence>
<feature type="transmembrane region" description="Helical" evidence="2">
    <location>
        <begin position="69"/>
        <end position="87"/>
    </location>
</feature>
<reference evidence="3" key="2">
    <citation type="submission" date="2020-09" db="EMBL/GenBank/DDBJ databases">
        <authorList>
            <person name="Sun Q."/>
            <person name="Zhou Y."/>
        </authorList>
    </citation>
    <scope>NUCLEOTIDE SEQUENCE</scope>
    <source>
        <strain evidence="3">CGMCC 1.14988</strain>
    </source>
</reference>
<name>A0A8J3ETC9_9ACTN</name>
<feature type="transmembrane region" description="Helical" evidence="2">
    <location>
        <begin position="93"/>
        <end position="110"/>
    </location>
</feature>
<dbReference type="Proteomes" id="UP000650511">
    <property type="component" value="Unassembled WGS sequence"/>
</dbReference>
<dbReference type="EMBL" id="BMHA01000002">
    <property type="protein sequence ID" value="GGI03675.1"/>
    <property type="molecule type" value="Genomic_DNA"/>
</dbReference>
<gene>
    <name evidence="3" type="ORF">GCM10011354_05220</name>
</gene>
<comment type="caution">
    <text evidence="3">The sequence shown here is derived from an EMBL/GenBank/DDBJ whole genome shotgun (WGS) entry which is preliminary data.</text>
</comment>
<keyword evidence="2" id="KW-1133">Transmembrane helix</keyword>
<keyword evidence="2" id="KW-0812">Transmembrane</keyword>
<feature type="transmembrane region" description="Helical" evidence="2">
    <location>
        <begin position="146"/>
        <end position="168"/>
    </location>
</feature>
<keyword evidence="2" id="KW-0472">Membrane</keyword>
<keyword evidence="4" id="KW-1185">Reference proteome</keyword>
<feature type="region of interest" description="Disordered" evidence="1">
    <location>
        <begin position="170"/>
        <end position="191"/>
    </location>
</feature>